<reference evidence="2 3" key="1">
    <citation type="journal article" date="2010" name="Nature">
        <title>Genome sequencing and analysis of the model grass Brachypodium distachyon.</title>
        <authorList>
            <consortium name="International Brachypodium Initiative"/>
        </authorList>
    </citation>
    <scope>NUCLEOTIDE SEQUENCE [LARGE SCALE GENOMIC DNA]</scope>
    <source>
        <strain evidence="2 3">Bd21</strain>
    </source>
</reference>
<dbReference type="EnsemblPlants" id="KQK06921">
    <property type="protein sequence ID" value="KQK06921"/>
    <property type="gene ID" value="BRADI_2g31380v3"/>
</dbReference>
<protein>
    <submittedName>
        <fullName evidence="2 3">Uncharacterized protein</fullName>
    </submittedName>
</protein>
<evidence type="ECO:0000313" key="3">
    <source>
        <dbReference type="EnsemblPlants" id="KQK06921"/>
    </source>
</evidence>
<evidence type="ECO:0000256" key="1">
    <source>
        <dbReference type="SAM" id="MobiDB-lite"/>
    </source>
</evidence>
<keyword evidence="4" id="KW-1185">Reference proteome</keyword>
<evidence type="ECO:0000313" key="4">
    <source>
        <dbReference type="Proteomes" id="UP000008810"/>
    </source>
</evidence>
<dbReference type="EMBL" id="CM000881">
    <property type="protein sequence ID" value="KQK06921.1"/>
    <property type="molecule type" value="Genomic_DNA"/>
</dbReference>
<dbReference type="AlphaFoldDB" id="A0A0Q3K7U1"/>
<dbReference type="ExpressionAtlas" id="A0A0Q3K7U1">
    <property type="expression patterns" value="baseline"/>
</dbReference>
<gene>
    <name evidence="2" type="ORF">BRADI_2g31380v3</name>
</gene>
<sequence>MDAPLGAEQGGQKRSRRGEGAVPALWCCSERTWNQRRRENMEKKRTTYRFRRNPPNWRYIFETQFKGTSKKGMHGWE</sequence>
<accession>A0A0Q3K7U1</accession>
<dbReference type="InParanoid" id="A0A0Q3K7U1"/>
<evidence type="ECO:0000313" key="2">
    <source>
        <dbReference type="EMBL" id="KQK06921.1"/>
    </source>
</evidence>
<reference evidence="3" key="3">
    <citation type="submission" date="2018-08" db="UniProtKB">
        <authorList>
            <consortium name="EnsemblPlants"/>
        </authorList>
    </citation>
    <scope>IDENTIFICATION</scope>
    <source>
        <strain evidence="3">cv. Bd21</strain>
    </source>
</reference>
<organism evidence="2">
    <name type="scientific">Brachypodium distachyon</name>
    <name type="common">Purple false brome</name>
    <name type="synonym">Trachynia distachya</name>
    <dbReference type="NCBI Taxonomy" id="15368"/>
    <lineage>
        <taxon>Eukaryota</taxon>
        <taxon>Viridiplantae</taxon>
        <taxon>Streptophyta</taxon>
        <taxon>Embryophyta</taxon>
        <taxon>Tracheophyta</taxon>
        <taxon>Spermatophyta</taxon>
        <taxon>Magnoliopsida</taxon>
        <taxon>Liliopsida</taxon>
        <taxon>Poales</taxon>
        <taxon>Poaceae</taxon>
        <taxon>BOP clade</taxon>
        <taxon>Pooideae</taxon>
        <taxon>Stipodae</taxon>
        <taxon>Brachypodieae</taxon>
        <taxon>Brachypodium</taxon>
    </lineage>
</organism>
<feature type="region of interest" description="Disordered" evidence="1">
    <location>
        <begin position="1"/>
        <end position="20"/>
    </location>
</feature>
<reference evidence="2" key="2">
    <citation type="submission" date="2017-06" db="EMBL/GenBank/DDBJ databases">
        <title>WGS assembly of Brachypodium distachyon.</title>
        <authorList>
            <consortium name="The International Brachypodium Initiative"/>
            <person name="Lucas S."/>
            <person name="Harmon-Smith M."/>
            <person name="Lail K."/>
            <person name="Tice H."/>
            <person name="Grimwood J."/>
            <person name="Bruce D."/>
            <person name="Barry K."/>
            <person name="Shu S."/>
            <person name="Lindquist E."/>
            <person name="Wang M."/>
            <person name="Pitluck S."/>
            <person name="Vogel J.P."/>
            <person name="Garvin D.F."/>
            <person name="Mockler T.C."/>
            <person name="Schmutz J."/>
            <person name="Rokhsar D."/>
            <person name="Bevan M.W."/>
        </authorList>
    </citation>
    <scope>NUCLEOTIDE SEQUENCE</scope>
    <source>
        <strain evidence="2">Bd21</strain>
    </source>
</reference>
<dbReference type="Proteomes" id="UP000008810">
    <property type="component" value="Chromosome 2"/>
</dbReference>
<name>A0A0Q3K7U1_BRADI</name>
<proteinExistence type="predicted"/>
<dbReference type="Gramene" id="KQK06921">
    <property type="protein sequence ID" value="KQK06921"/>
    <property type="gene ID" value="BRADI_2g31380v3"/>
</dbReference>